<dbReference type="PANTHER" id="PTHR48106:SF18">
    <property type="entry name" value="QUINONE OXIDOREDUCTASE PIG3"/>
    <property type="match status" value="1"/>
</dbReference>
<dbReference type="OrthoDB" id="9785812at2"/>
<dbReference type="PANTHER" id="PTHR48106">
    <property type="entry name" value="QUINONE OXIDOREDUCTASE PIG3-RELATED"/>
    <property type="match status" value="1"/>
</dbReference>
<dbReference type="InterPro" id="IPR036291">
    <property type="entry name" value="NAD(P)-bd_dom_sf"/>
</dbReference>
<keyword evidence="1" id="KW-0521">NADP</keyword>
<evidence type="ECO:0000256" key="2">
    <source>
        <dbReference type="ARBA" id="ARBA00023002"/>
    </source>
</evidence>
<dbReference type="SMART" id="SM00829">
    <property type="entry name" value="PKS_ER"/>
    <property type="match status" value="1"/>
</dbReference>
<accession>A0A078L1H8</accession>
<dbReference type="SUPFAM" id="SSF51735">
    <property type="entry name" value="NAD(P)-binding Rossmann-fold domains"/>
    <property type="match status" value="1"/>
</dbReference>
<dbReference type="SUPFAM" id="SSF50129">
    <property type="entry name" value="GroES-like"/>
    <property type="match status" value="1"/>
</dbReference>
<protein>
    <submittedName>
        <fullName evidence="4">Beta-ketoacyl-acyl-carrier-protein synthase I</fullName>
    </submittedName>
</protein>
<dbReference type="RefSeq" id="WP_044012221.1">
    <property type="nucleotide sequence ID" value="NZ_CCVW01000004.1"/>
</dbReference>
<dbReference type="Gene3D" id="3.90.180.10">
    <property type="entry name" value="Medium-chain alcohol dehydrogenases, catalytic domain"/>
    <property type="match status" value="1"/>
</dbReference>
<dbReference type="CDD" id="cd05276">
    <property type="entry name" value="p53_inducible_oxidoreductase"/>
    <property type="match status" value="1"/>
</dbReference>
<dbReference type="NCBIfam" id="TIGR02824">
    <property type="entry name" value="quinone_pig3"/>
    <property type="match status" value="1"/>
</dbReference>
<keyword evidence="2" id="KW-0560">Oxidoreductase</keyword>
<dbReference type="GO" id="GO:0070402">
    <property type="term" value="F:NADPH binding"/>
    <property type="evidence" value="ECO:0007669"/>
    <property type="project" value="TreeGrafter"/>
</dbReference>
<dbReference type="Pfam" id="PF00107">
    <property type="entry name" value="ADH_zinc_N"/>
    <property type="match status" value="1"/>
</dbReference>
<dbReference type="InterPro" id="IPR014189">
    <property type="entry name" value="Quinone_OxRdtase_PIG3"/>
</dbReference>
<dbReference type="InterPro" id="IPR013154">
    <property type="entry name" value="ADH-like_N"/>
</dbReference>
<evidence type="ECO:0000313" key="5">
    <source>
        <dbReference type="Proteomes" id="UP000044071"/>
    </source>
</evidence>
<keyword evidence="5" id="KW-1185">Reference proteome</keyword>
<name>A0A078L1H8_9GAMM</name>
<reference evidence="4 5" key="1">
    <citation type="submission" date="2014-06" db="EMBL/GenBank/DDBJ databases">
        <authorList>
            <person name="Urmite Genomes Urmite Genomes"/>
        </authorList>
    </citation>
    <scope>NUCLEOTIDE SEQUENCE [LARGE SCALE GENOMIC DNA]</scope>
</reference>
<dbReference type="Proteomes" id="UP000044071">
    <property type="component" value="Unassembled WGS sequence"/>
</dbReference>
<gene>
    <name evidence="4" type="primary">ppsC</name>
    <name evidence="4" type="ORF">BN59_03377</name>
</gene>
<organism evidence="4 5">
    <name type="scientific">Legionella massiliensis</name>
    <dbReference type="NCBI Taxonomy" id="1034943"/>
    <lineage>
        <taxon>Bacteria</taxon>
        <taxon>Pseudomonadati</taxon>
        <taxon>Pseudomonadota</taxon>
        <taxon>Gammaproteobacteria</taxon>
        <taxon>Legionellales</taxon>
        <taxon>Legionellaceae</taxon>
        <taxon>Legionella</taxon>
    </lineage>
</organism>
<evidence type="ECO:0000256" key="1">
    <source>
        <dbReference type="ARBA" id="ARBA00022857"/>
    </source>
</evidence>
<proteinExistence type="predicted"/>
<feature type="domain" description="Enoyl reductase (ER)" evidence="3">
    <location>
        <begin position="10"/>
        <end position="319"/>
    </location>
</feature>
<dbReference type="eggNOG" id="COG0604">
    <property type="taxonomic scope" value="Bacteria"/>
</dbReference>
<sequence length="322" mass="35503">MRCILIDNPGPQSRLLVQEQETPVCDKDEILVRVRATALNRADLMQRQGKYPPPPGESIIPGLEVAGEVVAIGSRVNKFKPGDRAYGLVGSGAYADYCCVNQHLAELIPDNWDFAYAAAIPEALITAHATLFSLGKLKKNQRLLVHAAGSGVSCFAIQMARITGAEVFTTASNQEKITKAEKLGVTKVINYRSQDFETIIGDKVIDLILDYIGGGYFPKHLKLLKPKGRLVQIACMQGHRVELDLAALMRKRLEIIGFVLRAQSIKEKAALWKSAQQHWATSLLNKQLAPVIDAEFKFLDLELAHSHMLSGAHFGKIVIRID</sequence>
<evidence type="ECO:0000313" key="4">
    <source>
        <dbReference type="EMBL" id="CDZ79061.1"/>
    </source>
</evidence>
<dbReference type="EMBL" id="CCSB01000004">
    <property type="protein sequence ID" value="CDZ79061.1"/>
    <property type="molecule type" value="Genomic_DNA"/>
</dbReference>
<dbReference type="STRING" id="1034943.BN59_03377"/>
<dbReference type="Pfam" id="PF08240">
    <property type="entry name" value="ADH_N"/>
    <property type="match status" value="1"/>
</dbReference>
<dbReference type="InterPro" id="IPR013149">
    <property type="entry name" value="ADH-like_C"/>
</dbReference>
<evidence type="ECO:0000259" key="3">
    <source>
        <dbReference type="SMART" id="SM00829"/>
    </source>
</evidence>
<dbReference type="AlphaFoldDB" id="A0A078L1H8"/>
<dbReference type="Gene3D" id="3.40.50.720">
    <property type="entry name" value="NAD(P)-binding Rossmann-like Domain"/>
    <property type="match status" value="1"/>
</dbReference>
<dbReference type="InterPro" id="IPR020843">
    <property type="entry name" value="ER"/>
</dbReference>
<dbReference type="InterPro" id="IPR011032">
    <property type="entry name" value="GroES-like_sf"/>
</dbReference>
<dbReference type="GO" id="GO:0016651">
    <property type="term" value="F:oxidoreductase activity, acting on NAD(P)H"/>
    <property type="evidence" value="ECO:0007669"/>
    <property type="project" value="TreeGrafter"/>
</dbReference>